<comment type="caution">
    <text evidence="10">The sequence shown here is derived from an EMBL/GenBank/DDBJ whole genome shotgun (WGS) entry which is preliminary data.</text>
</comment>
<dbReference type="SUPFAM" id="SSF47323">
    <property type="entry name" value="Anticodon-binding domain of a subclass of class I aminoacyl-tRNA synthetases"/>
    <property type="match status" value="1"/>
</dbReference>
<evidence type="ECO:0000256" key="5">
    <source>
        <dbReference type="ARBA" id="ARBA00022917"/>
    </source>
</evidence>
<gene>
    <name evidence="10" type="ORF">S06H3_26494</name>
</gene>
<keyword evidence="2" id="KW-0436">Ligase</keyword>
<dbReference type="InterPro" id="IPR002303">
    <property type="entry name" value="Valyl-tRNA_ligase"/>
</dbReference>
<dbReference type="GO" id="GO:0005524">
    <property type="term" value="F:ATP binding"/>
    <property type="evidence" value="ECO:0007669"/>
    <property type="project" value="UniProtKB-KW"/>
</dbReference>
<name>X1MCJ9_9ZZZZ</name>
<evidence type="ECO:0000256" key="4">
    <source>
        <dbReference type="ARBA" id="ARBA00022840"/>
    </source>
</evidence>
<keyword evidence="3" id="KW-0547">Nucleotide-binding</keyword>
<dbReference type="GO" id="GO:0006438">
    <property type="term" value="P:valyl-tRNA aminoacylation"/>
    <property type="evidence" value="ECO:0007669"/>
    <property type="project" value="InterPro"/>
</dbReference>
<dbReference type="Gene3D" id="1.10.730.10">
    <property type="entry name" value="Isoleucyl-tRNA Synthetase, Domain 1"/>
    <property type="match status" value="1"/>
</dbReference>
<dbReference type="InterPro" id="IPR013155">
    <property type="entry name" value="M/V/L/I-tRNA-synth_anticd-bd"/>
</dbReference>
<evidence type="ECO:0000256" key="7">
    <source>
        <dbReference type="ARBA" id="ARBA00029936"/>
    </source>
</evidence>
<dbReference type="Pfam" id="PF08264">
    <property type="entry name" value="Anticodon_1"/>
    <property type="match status" value="1"/>
</dbReference>
<keyword evidence="4" id="KW-0067">ATP-binding</keyword>
<reference evidence="10" key="1">
    <citation type="journal article" date="2014" name="Front. Microbiol.">
        <title>High frequency of phylogenetically diverse reductive dehalogenase-homologous genes in deep subseafloor sedimentary metagenomes.</title>
        <authorList>
            <person name="Kawai M."/>
            <person name="Futagami T."/>
            <person name="Toyoda A."/>
            <person name="Takaki Y."/>
            <person name="Nishi S."/>
            <person name="Hori S."/>
            <person name="Arai W."/>
            <person name="Tsubouchi T."/>
            <person name="Morono Y."/>
            <person name="Uchiyama I."/>
            <person name="Ito T."/>
            <person name="Fujiyama A."/>
            <person name="Inagaki F."/>
            <person name="Takami H."/>
        </authorList>
    </citation>
    <scope>NUCLEOTIDE SEQUENCE</scope>
    <source>
        <strain evidence="10">Expedition CK06-06</strain>
    </source>
</reference>
<dbReference type="InterPro" id="IPR033705">
    <property type="entry name" value="Anticodon_Ia_Val"/>
</dbReference>
<dbReference type="EMBL" id="BARV01015318">
    <property type="protein sequence ID" value="GAI29387.1"/>
    <property type="molecule type" value="Genomic_DNA"/>
</dbReference>
<evidence type="ECO:0000256" key="8">
    <source>
        <dbReference type="ARBA" id="ARBA00047552"/>
    </source>
</evidence>
<evidence type="ECO:0000259" key="9">
    <source>
        <dbReference type="Pfam" id="PF08264"/>
    </source>
</evidence>
<dbReference type="GO" id="GO:0005829">
    <property type="term" value="C:cytosol"/>
    <property type="evidence" value="ECO:0007669"/>
    <property type="project" value="TreeGrafter"/>
</dbReference>
<accession>X1MCJ9</accession>
<dbReference type="GO" id="GO:0004832">
    <property type="term" value="F:valine-tRNA ligase activity"/>
    <property type="evidence" value="ECO:0007669"/>
    <property type="project" value="UniProtKB-EC"/>
</dbReference>
<dbReference type="PANTHER" id="PTHR11946">
    <property type="entry name" value="VALYL-TRNA SYNTHETASES"/>
    <property type="match status" value="1"/>
</dbReference>
<comment type="catalytic activity">
    <reaction evidence="8">
        <text>tRNA(Val) + L-valine + ATP = L-valyl-tRNA(Val) + AMP + diphosphate</text>
        <dbReference type="Rhea" id="RHEA:10704"/>
        <dbReference type="Rhea" id="RHEA-COMP:9672"/>
        <dbReference type="Rhea" id="RHEA-COMP:9708"/>
        <dbReference type="ChEBI" id="CHEBI:30616"/>
        <dbReference type="ChEBI" id="CHEBI:33019"/>
        <dbReference type="ChEBI" id="CHEBI:57762"/>
        <dbReference type="ChEBI" id="CHEBI:78442"/>
        <dbReference type="ChEBI" id="CHEBI:78537"/>
        <dbReference type="ChEBI" id="CHEBI:456215"/>
        <dbReference type="EC" id="6.1.1.9"/>
    </reaction>
</comment>
<dbReference type="CDD" id="cd07962">
    <property type="entry name" value="Anticodon_Ia_Val"/>
    <property type="match status" value="1"/>
</dbReference>
<dbReference type="EC" id="6.1.1.9" evidence="1"/>
<keyword evidence="5" id="KW-0648">Protein biosynthesis</keyword>
<evidence type="ECO:0000313" key="10">
    <source>
        <dbReference type="EMBL" id="GAI29387.1"/>
    </source>
</evidence>
<protein>
    <recommendedName>
        <fullName evidence="1">valine--tRNA ligase</fullName>
        <ecNumber evidence="1">6.1.1.9</ecNumber>
    </recommendedName>
    <alternativeName>
        <fullName evidence="7">Valyl-tRNA synthetase</fullName>
    </alternativeName>
</protein>
<dbReference type="AlphaFoldDB" id="X1MCJ9"/>
<dbReference type="InterPro" id="IPR009080">
    <property type="entry name" value="tRNAsynth_Ia_anticodon-bd"/>
</dbReference>
<evidence type="ECO:0000256" key="3">
    <source>
        <dbReference type="ARBA" id="ARBA00022741"/>
    </source>
</evidence>
<organism evidence="10">
    <name type="scientific">marine sediment metagenome</name>
    <dbReference type="NCBI Taxonomy" id="412755"/>
    <lineage>
        <taxon>unclassified sequences</taxon>
        <taxon>metagenomes</taxon>
        <taxon>ecological metagenomes</taxon>
    </lineage>
</organism>
<feature type="non-terminal residue" evidence="10">
    <location>
        <position position="173"/>
    </location>
</feature>
<evidence type="ECO:0000256" key="1">
    <source>
        <dbReference type="ARBA" id="ARBA00013169"/>
    </source>
</evidence>
<evidence type="ECO:0000256" key="2">
    <source>
        <dbReference type="ARBA" id="ARBA00022598"/>
    </source>
</evidence>
<keyword evidence="6" id="KW-0030">Aminoacyl-tRNA synthetase</keyword>
<dbReference type="PANTHER" id="PTHR11946:SF93">
    <property type="entry name" value="VALINE--TRNA LIGASE, CHLOROPLASTIC_MITOCHONDRIAL 2"/>
    <property type="match status" value="1"/>
</dbReference>
<sequence>MAKTISEVTQSLDKFKYSEPLSGLYRFFWNDFCDWYLEWAKPRMQDEQKKPIAQNVLAFVLDQTLRLLHPFVPFITEGIFQKLNEIAPARELKGIAESKGAKALVIAQWPEGLDSIEDAEAEGQIATVQSVIRAIRDIRSKYNKQPSEKLVASANSPQGIAGVLNANSGLICQ</sequence>
<feature type="domain" description="Methionyl/Valyl/Leucyl/Isoleucyl-tRNA synthetase anticodon-binding" evidence="9">
    <location>
        <begin position="2"/>
        <end position="150"/>
    </location>
</feature>
<evidence type="ECO:0000256" key="6">
    <source>
        <dbReference type="ARBA" id="ARBA00023146"/>
    </source>
</evidence>
<proteinExistence type="predicted"/>